<name>A0A9Q8ZD18_CURCL</name>
<evidence type="ECO:0000256" key="14">
    <source>
        <dbReference type="ARBA" id="ARBA00045897"/>
    </source>
</evidence>
<proteinExistence type="inferred from homology"/>
<reference evidence="18" key="1">
    <citation type="submission" date="2021-12" db="EMBL/GenBank/DDBJ databases">
        <title>Curvularia clavata genome.</title>
        <authorList>
            <person name="Cao Y."/>
        </authorList>
    </citation>
    <scope>NUCLEOTIDE SEQUENCE</scope>
    <source>
        <strain evidence="18">Yc1106</strain>
    </source>
</reference>
<dbReference type="GO" id="GO:0046872">
    <property type="term" value="F:metal ion binding"/>
    <property type="evidence" value="ECO:0007669"/>
    <property type="project" value="UniProtKB-KW"/>
</dbReference>
<comment type="function">
    <text evidence="14">Degrades mitochondrial transit peptides after their cleavage in the intermembrane space or in the matrix, and presequence peptides; clearance of these peptides is required to keep the presequence processing machinery running. Preferentially cleaves the N-terminal side of paired basic amino acid residues. Also degrades other unstructured peptides. May function as an ATP-dependent peptidase as opposed to a metalloendopeptidase.</text>
</comment>
<keyword evidence="15" id="KW-0175">Coiled coil</keyword>
<keyword evidence="19" id="KW-1185">Reference proteome</keyword>
<keyword evidence="9" id="KW-0378">Hydrolase</keyword>
<dbReference type="Pfam" id="PF08367">
    <property type="entry name" value="M16C_assoc"/>
    <property type="match status" value="1"/>
</dbReference>
<comment type="cofactor">
    <cofactor evidence="1">
        <name>Zn(2+)</name>
        <dbReference type="ChEBI" id="CHEBI:29105"/>
    </cofactor>
</comment>
<evidence type="ECO:0000256" key="5">
    <source>
        <dbReference type="ARBA" id="ARBA00011853"/>
    </source>
</evidence>
<feature type="domain" description="Peptidase M16C associated" evidence="17">
    <location>
        <begin position="503"/>
        <end position="761"/>
    </location>
</feature>
<dbReference type="OrthoDB" id="10250783at2759"/>
<evidence type="ECO:0000256" key="7">
    <source>
        <dbReference type="ARBA" id="ARBA00022670"/>
    </source>
</evidence>
<accession>A0A9Q8ZD18</accession>
<dbReference type="EMBL" id="CP089278">
    <property type="protein sequence ID" value="USP79832.1"/>
    <property type="molecule type" value="Genomic_DNA"/>
</dbReference>
<evidence type="ECO:0000256" key="3">
    <source>
        <dbReference type="ARBA" id="ARBA00004569"/>
    </source>
</evidence>
<keyword evidence="8" id="KW-0479">Metal-binding</keyword>
<organism evidence="18 19">
    <name type="scientific">Curvularia clavata</name>
    <dbReference type="NCBI Taxonomy" id="95742"/>
    <lineage>
        <taxon>Eukaryota</taxon>
        <taxon>Fungi</taxon>
        <taxon>Dikarya</taxon>
        <taxon>Ascomycota</taxon>
        <taxon>Pezizomycotina</taxon>
        <taxon>Dothideomycetes</taxon>
        <taxon>Pleosporomycetidae</taxon>
        <taxon>Pleosporales</taxon>
        <taxon>Pleosporineae</taxon>
        <taxon>Pleosporaceae</taxon>
        <taxon>Curvularia</taxon>
    </lineage>
</organism>
<dbReference type="GO" id="GO:0005759">
    <property type="term" value="C:mitochondrial matrix"/>
    <property type="evidence" value="ECO:0007669"/>
    <property type="project" value="UniProtKB-SubCell"/>
</dbReference>
<evidence type="ECO:0000256" key="11">
    <source>
        <dbReference type="ARBA" id="ARBA00023049"/>
    </source>
</evidence>
<evidence type="ECO:0000256" key="8">
    <source>
        <dbReference type="ARBA" id="ARBA00022723"/>
    </source>
</evidence>
<dbReference type="GO" id="GO:0004222">
    <property type="term" value="F:metalloendopeptidase activity"/>
    <property type="evidence" value="ECO:0007669"/>
    <property type="project" value="TreeGrafter"/>
</dbReference>
<keyword evidence="7" id="KW-0645">Protease</keyword>
<evidence type="ECO:0000256" key="15">
    <source>
        <dbReference type="SAM" id="Coils"/>
    </source>
</evidence>
<evidence type="ECO:0000313" key="19">
    <source>
        <dbReference type="Proteomes" id="UP001056012"/>
    </source>
</evidence>
<evidence type="ECO:0000256" key="10">
    <source>
        <dbReference type="ARBA" id="ARBA00022833"/>
    </source>
</evidence>
<sequence>MLRSAGRQFHASRNAAVAPHRLSTVPRRCYAAVTHVDNFPHVGEQLHGFTLKRVKQVPELELTALHLQHDKTGAEYLHIAREDTNNVFSIGFKTNPPDATGVPHILEHTTLCGSERYPIRDPFFKMLPRSLSNFMNAWTFADHTGYPFATTNAQDFKNLMSVYLDATLHPLLKENDFTQEGWRLGPENPLAKETDDPDAKRIVFKGVVYNEMKGQMSDASYLFYTRFQEHLYPAINNSGGDPQKITDLTWEQLRKFHADHYHPSNAKILTYGDMPLEEHLKEVDSRLSSFDKISVDQEVKAPITLDSPKDITVTGPLDPLVPQDRQYKTSVTWLMGDTADAVENFALGVLSSLLMSGYGSPLYRNLVESGLGADFSANTGYDSAGRRGVFSIGLDAVKAEDVPKVRQVIADTLLDARKNGFDKIKVDGILHQLELSLKHKTANFGMGILQRLKPGWFNGIDPLKALAWQDTINAFQEKYAEGDYLESLIEKYLLTDKTLTFTMQPSETFTQELVDEEKERLATKIAETTKQFSSAEEAQKYLEDRELQLLEVQEKARNEDLSCLPTVHVKDIPREKERKPLRHTDVDGVKVQWREAPTNGLTYFRAVHKLQDLPDELREMIPLFTSAIMRLGTKDKTMEQLEEQIKLKTGGITVGYHSSQSPLSLDAYEEGMAFSGYAFDRNIPDMYELLRTIIQETDFDGPEAEKKIRELLQSAASGAVNSIAESGHSYAMRFAEAGVTPVGRLAEETGGLTQIKLMTALASQESLSDVIQKLKAIQSFTIANSNQLRIALNCGSESSTPNQEALRRFLDNLPRSVSVPKTSQQKQYPRNAKSFFPLPYQVYYSARAVPTVPYTHASSAPLEILSKLLTFKQLHPEIREKGGAYGGGAYARGLGGVFGMYSYRDPNPQNSMKIMAEAGQWARDRAWTAQDLEEAKLSVFQGQDAPQSVSREGMREFLSGVTDDMLQTRRERLLDVTAEQVQAVADEFLVQRAQESSIAILGEKKEWAKENEGWRFRDMGMSEAAKAAQEAEGVPQKEDDVPAVAS</sequence>
<gene>
    <name evidence="18" type="ORF">yc1106_07106</name>
</gene>
<dbReference type="FunFam" id="3.30.830.10:FF:000009">
    <property type="entry name" value="Presequence protease, mitochondrial"/>
    <property type="match status" value="1"/>
</dbReference>
<feature type="region of interest" description="Disordered" evidence="16">
    <location>
        <begin position="1022"/>
        <end position="1046"/>
    </location>
</feature>
<dbReference type="GO" id="GO:0005758">
    <property type="term" value="C:mitochondrial intermembrane space"/>
    <property type="evidence" value="ECO:0007669"/>
    <property type="project" value="UniProtKB-SubCell"/>
</dbReference>
<comment type="subunit">
    <text evidence="5">Monomer and homodimer; homodimerization is induced by binding of the substrate.</text>
</comment>
<dbReference type="PANTHER" id="PTHR43016">
    <property type="entry name" value="PRESEQUENCE PROTEASE"/>
    <property type="match status" value="1"/>
</dbReference>
<dbReference type="Pfam" id="PF00675">
    <property type="entry name" value="Peptidase_M16"/>
    <property type="match status" value="1"/>
</dbReference>
<protein>
    <recommendedName>
        <fullName evidence="6">Presequence protease, mitochondrial</fullName>
    </recommendedName>
    <alternativeName>
        <fullName evidence="13">Pitrilysin metalloproteinase</fullName>
    </alternativeName>
</protein>
<evidence type="ECO:0000256" key="9">
    <source>
        <dbReference type="ARBA" id="ARBA00022801"/>
    </source>
</evidence>
<dbReference type="VEuPathDB" id="FungiDB:yc1106_07106"/>
<keyword evidence="10" id="KW-0862">Zinc</keyword>
<dbReference type="InterPro" id="IPR055130">
    <property type="entry name" value="PreP_C"/>
</dbReference>
<dbReference type="InterPro" id="IPR007863">
    <property type="entry name" value="Peptidase_M16_C"/>
</dbReference>
<evidence type="ECO:0000256" key="4">
    <source>
        <dbReference type="ARBA" id="ARBA00007575"/>
    </source>
</evidence>
<evidence type="ECO:0000256" key="16">
    <source>
        <dbReference type="SAM" id="MobiDB-lite"/>
    </source>
</evidence>
<dbReference type="FunFam" id="3.30.830.10:FF:000020">
    <property type="entry name" value="Mitochondrial presequence protease"/>
    <property type="match status" value="1"/>
</dbReference>
<comment type="subcellular location">
    <subcellularLocation>
        <location evidence="3">Mitochondrion intermembrane space</location>
    </subcellularLocation>
    <subcellularLocation>
        <location evidence="2">Mitochondrion matrix</location>
    </subcellularLocation>
</comment>
<evidence type="ECO:0000256" key="12">
    <source>
        <dbReference type="ARBA" id="ARBA00023128"/>
    </source>
</evidence>
<dbReference type="InterPro" id="IPR011765">
    <property type="entry name" value="Pept_M16_N"/>
</dbReference>
<dbReference type="GO" id="GO:0016485">
    <property type="term" value="P:protein processing"/>
    <property type="evidence" value="ECO:0007669"/>
    <property type="project" value="TreeGrafter"/>
</dbReference>
<evidence type="ECO:0000256" key="2">
    <source>
        <dbReference type="ARBA" id="ARBA00004305"/>
    </source>
</evidence>
<dbReference type="PANTHER" id="PTHR43016:SF13">
    <property type="entry name" value="PRESEQUENCE PROTEASE, MITOCHONDRIAL"/>
    <property type="match status" value="1"/>
</dbReference>
<dbReference type="InterPro" id="IPR013578">
    <property type="entry name" value="Peptidase_M16C_assoc"/>
</dbReference>
<keyword evidence="11" id="KW-0482">Metalloprotease</keyword>
<keyword evidence="12" id="KW-0496">Mitochondrion</keyword>
<dbReference type="Pfam" id="PF05193">
    <property type="entry name" value="Peptidase_M16_C"/>
    <property type="match status" value="1"/>
</dbReference>
<evidence type="ECO:0000256" key="1">
    <source>
        <dbReference type="ARBA" id="ARBA00001947"/>
    </source>
</evidence>
<comment type="similarity">
    <text evidence="4">Belongs to the peptidase M16 family. PreP subfamily.</text>
</comment>
<dbReference type="InterPro" id="IPR011249">
    <property type="entry name" value="Metalloenz_LuxS/M16"/>
</dbReference>
<dbReference type="Gene3D" id="3.30.830.10">
    <property type="entry name" value="Metalloenzyme, LuxS/M16 peptidase-like"/>
    <property type="match status" value="4"/>
</dbReference>
<evidence type="ECO:0000256" key="6">
    <source>
        <dbReference type="ARBA" id="ARBA00020167"/>
    </source>
</evidence>
<dbReference type="AlphaFoldDB" id="A0A9Q8ZD18"/>
<evidence type="ECO:0000256" key="13">
    <source>
        <dbReference type="ARBA" id="ARBA00034552"/>
    </source>
</evidence>
<dbReference type="FunFam" id="3.30.830.10:FF:000011">
    <property type="entry name" value="Presequence protease, mitochondrial"/>
    <property type="match status" value="1"/>
</dbReference>
<dbReference type="SMART" id="SM01264">
    <property type="entry name" value="M16C_associated"/>
    <property type="match status" value="1"/>
</dbReference>
<evidence type="ECO:0000259" key="17">
    <source>
        <dbReference type="SMART" id="SM01264"/>
    </source>
</evidence>
<dbReference type="SUPFAM" id="SSF63411">
    <property type="entry name" value="LuxS/MPP-like metallohydrolase"/>
    <property type="match status" value="4"/>
</dbReference>
<evidence type="ECO:0000313" key="18">
    <source>
        <dbReference type="EMBL" id="USP79832.1"/>
    </source>
</evidence>
<dbReference type="Pfam" id="PF22516">
    <property type="entry name" value="PreP_C"/>
    <property type="match status" value="1"/>
</dbReference>
<dbReference type="Proteomes" id="UP001056012">
    <property type="component" value="Chromosome 5"/>
</dbReference>
<feature type="coiled-coil region" evidence="15">
    <location>
        <begin position="518"/>
        <end position="555"/>
    </location>
</feature>